<dbReference type="PROSITE" id="PS50089">
    <property type="entry name" value="ZF_RING_2"/>
    <property type="match status" value="1"/>
</dbReference>
<accession>A0ABR3WJ38</accession>
<proteinExistence type="inferred from homology"/>
<dbReference type="Proteomes" id="UP001586593">
    <property type="component" value="Unassembled WGS sequence"/>
</dbReference>
<reference evidence="14 15" key="1">
    <citation type="journal article" date="2024" name="Commun. Biol.">
        <title>Comparative genomic analysis of thermophilic fungi reveals convergent evolutionary adaptations and gene losses.</title>
        <authorList>
            <person name="Steindorff A.S."/>
            <person name="Aguilar-Pontes M.V."/>
            <person name="Robinson A.J."/>
            <person name="Andreopoulos B."/>
            <person name="LaButti K."/>
            <person name="Kuo A."/>
            <person name="Mondo S."/>
            <person name="Riley R."/>
            <person name="Otillar R."/>
            <person name="Haridas S."/>
            <person name="Lipzen A."/>
            <person name="Grimwood J."/>
            <person name="Schmutz J."/>
            <person name="Clum A."/>
            <person name="Reid I.D."/>
            <person name="Moisan M.C."/>
            <person name="Butler G."/>
            <person name="Nguyen T.T.M."/>
            <person name="Dewar K."/>
            <person name="Conant G."/>
            <person name="Drula E."/>
            <person name="Henrissat B."/>
            <person name="Hansel C."/>
            <person name="Singer S."/>
            <person name="Hutchinson M.I."/>
            <person name="de Vries R.P."/>
            <person name="Natvig D.O."/>
            <person name="Powell A.J."/>
            <person name="Tsang A."/>
            <person name="Grigoriev I.V."/>
        </authorList>
    </citation>
    <scope>NUCLEOTIDE SEQUENCE [LARGE SCALE GENOMIC DNA]</scope>
    <source>
        <strain evidence="14 15">ATCC 24622</strain>
    </source>
</reference>
<dbReference type="InterPro" id="IPR013083">
    <property type="entry name" value="Znf_RING/FYVE/PHD"/>
</dbReference>
<feature type="compositionally biased region" description="Polar residues" evidence="10">
    <location>
        <begin position="1"/>
        <end position="13"/>
    </location>
</feature>
<dbReference type="SUPFAM" id="SSF52540">
    <property type="entry name" value="P-loop containing nucleoside triphosphate hydrolases"/>
    <property type="match status" value="2"/>
</dbReference>
<evidence type="ECO:0000259" key="11">
    <source>
        <dbReference type="PROSITE" id="PS50089"/>
    </source>
</evidence>
<evidence type="ECO:0000256" key="8">
    <source>
        <dbReference type="ARBA" id="ARBA00022840"/>
    </source>
</evidence>
<dbReference type="Gene3D" id="3.40.50.300">
    <property type="entry name" value="P-loop containing nucleotide triphosphate hydrolases"/>
    <property type="match status" value="1"/>
</dbReference>
<comment type="caution">
    <text evidence="14">The sequence shown here is derived from an EMBL/GenBank/DDBJ whole genome shotgun (WGS) entry which is preliminary data.</text>
</comment>
<dbReference type="Pfam" id="PF00176">
    <property type="entry name" value="SNF2-rel_dom"/>
    <property type="match status" value="1"/>
</dbReference>
<gene>
    <name evidence="14" type="ORF">VTK73DRAFT_6506</name>
</gene>
<dbReference type="Pfam" id="PF00097">
    <property type="entry name" value="zf-C3HC4"/>
    <property type="match status" value="1"/>
</dbReference>
<dbReference type="CDD" id="cd18008">
    <property type="entry name" value="DEXDc_SHPRH-like"/>
    <property type="match status" value="1"/>
</dbReference>
<feature type="region of interest" description="Disordered" evidence="10">
    <location>
        <begin position="1110"/>
        <end position="1153"/>
    </location>
</feature>
<feature type="compositionally biased region" description="Basic and acidic residues" evidence="10">
    <location>
        <begin position="44"/>
        <end position="53"/>
    </location>
</feature>
<dbReference type="PANTHER" id="PTHR45626">
    <property type="entry name" value="TRANSCRIPTION TERMINATION FACTOR 2-RELATED"/>
    <property type="match status" value="1"/>
</dbReference>
<sequence length="1153" mass="130488">MSREGSNLPSRAQSPIAIGDIDDGADTAVPEIMRPMDLGGADKTSPHTKREDSFFVTQDVIDLTMDTDSEDDSEKKKTTPAISVLKSQGVKIKEEVADEEKSGSQLLKNIPAATEAGVVNERGESEERQIEQVTLTPAEQEALFKELEDVMGAAEPLRRKSGRSGLTSDERFKLTELNTKINWLRKTLSVGEGSDDKQEQVSEDISKERTKNDVQVNGSGGGDRIMSPTTSTHFLEDNDTAANLTGQPEQSQAPPQKQRRQVVKSAKEYWQKQYGAYGTTAEYINANNKRPGYSIDQEGPAKKSRRKKGNDKAEALAERLRRFLRDDDPVMARASLGEINPSASITAHTKKKQRQQIKDYIDSMADRKKDVASDRRAIVEANGMKTALYHHQLIGVRWMLGREFAPGGPYGGILADQMGLGKTLEMIGTICSNKPSEEDVAANRKITLIVAPAAAISQWKKEIEIHCSWEPLVFHYRSKQDIGRNMWENAHIILVSYHEVANAYPSENELKRLAGQDLNDEQWAKQFDNVLGELFSTEFFRVVLDEAHAIRNLRTRTSKACMHLTSKYRWVLSGTPLINSVDELYPLMRFIGAHWADDYKDFKEKFGNLDDDTVIQRLERIIPMIMLRRRVDDTFLGQPILEIPQTHPVKHLWLDLSVEERLIYRRLEDLFTSNMKSHIRTGDFSERLRTYYAYLTALRQAVAHPFLLEGVMKRHFTGEDLTWLRNELQNQGGKIPLHAQLSNWVEVTYVDKNGERQFGKGPFGYLFDMDAELQSVEEFSKNRAVICRKCYEVAVQPHGLECGHAFCLECLQIHYNSIPENEDGDKIVKCPSCRFQQEGPPVPLPTPDPQQSEQKQRAPVGDNTDGEKLVVDKLTKVFGPLLGKTGGKKQKRKAGKKKKQKTKREIGDDELCFQPAVNGPCAWMHEYDRLWPRRPLVPSAKQLTVKPVFVEWRQLAAIIGRMLYEEKIKFVYYFANANTAKRNEALLAFQETEDYKIMVASVKAGGVALNLTCANRCILVDQWWNSAQERQAFGRIHRIGQKKPTHFVKILAKGTIDERLVDLQAKKDYSIKATLMDEEFSRKDDESEKPKLTAEEVVRLIGNDSECLETLSPRTASREDEAGIFNSRTDSDDEGDVDVNDDESEKTSTVVEG</sequence>
<dbReference type="InterPro" id="IPR001841">
    <property type="entry name" value="Znf_RING"/>
</dbReference>
<dbReference type="PANTHER" id="PTHR45626:SF17">
    <property type="entry name" value="HELICASE-LIKE TRANSCRIPTION FACTOR"/>
    <property type="match status" value="1"/>
</dbReference>
<dbReference type="SMART" id="SM00490">
    <property type="entry name" value="HELICc"/>
    <property type="match status" value="1"/>
</dbReference>
<feature type="region of interest" description="Disordered" evidence="10">
    <location>
        <begin position="289"/>
        <end position="313"/>
    </location>
</feature>
<evidence type="ECO:0000256" key="3">
    <source>
        <dbReference type="ARBA" id="ARBA00022741"/>
    </source>
</evidence>
<dbReference type="InterPro" id="IPR017907">
    <property type="entry name" value="Znf_RING_CS"/>
</dbReference>
<keyword evidence="5" id="KW-0378">Hydrolase</keyword>
<evidence type="ECO:0000256" key="10">
    <source>
        <dbReference type="SAM" id="MobiDB-lite"/>
    </source>
</evidence>
<feature type="region of interest" description="Disordered" evidence="10">
    <location>
        <begin position="1"/>
        <end position="56"/>
    </location>
</feature>
<dbReference type="SMART" id="SM00487">
    <property type="entry name" value="DEXDc"/>
    <property type="match status" value="1"/>
</dbReference>
<evidence type="ECO:0000313" key="15">
    <source>
        <dbReference type="Proteomes" id="UP001586593"/>
    </source>
</evidence>
<evidence type="ECO:0000256" key="7">
    <source>
        <dbReference type="ARBA" id="ARBA00022833"/>
    </source>
</evidence>
<dbReference type="InterPro" id="IPR038718">
    <property type="entry name" value="SNF2-like_sf"/>
</dbReference>
<dbReference type="InterPro" id="IPR001650">
    <property type="entry name" value="Helicase_C-like"/>
</dbReference>
<evidence type="ECO:0000256" key="1">
    <source>
        <dbReference type="ARBA" id="ARBA00007025"/>
    </source>
</evidence>
<protein>
    <submittedName>
        <fullName evidence="14">Uncharacterized protein</fullName>
    </submittedName>
</protein>
<keyword evidence="3" id="KW-0547">Nucleotide-binding</keyword>
<evidence type="ECO:0000256" key="2">
    <source>
        <dbReference type="ARBA" id="ARBA00022723"/>
    </source>
</evidence>
<feature type="region of interest" description="Disordered" evidence="10">
    <location>
        <begin position="838"/>
        <end position="865"/>
    </location>
</feature>
<dbReference type="SUPFAM" id="SSF57850">
    <property type="entry name" value="RING/U-box"/>
    <property type="match status" value="1"/>
</dbReference>
<dbReference type="Pfam" id="PF00271">
    <property type="entry name" value="Helicase_C"/>
    <property type="match status" value="1"/>
</dbReference>
<feature type="compositionally biased region" description="Basic and acidic residues" evidence="10">
    <location>
        <begin position="194"/>
        <end position="212"/>
    </location>
</feature>
<dbReference type="Gene3D" id="3.30.40.10">
    <property type="entry name" value="Zinc/RING finger domain, C3HC4 (zinc finger)"/>
    <property type="match status" value="1"/>
</dbReference>
<feature type="domain" description="RING-type" evidence="11">
    <location>
        <begin position="787"/>
        <end position="834"/>
    </location>
</feature>
<feature type="compositionally biased region" description="Basic residues" evidence="10">
    <location>
        <begin position="886"/>
        <end position="902"/>
    </location>
</feature>
<feature type="domain" description="Helicase C-terminal" evidence="13">
    <location>
        <begin position="935"/>
        <end position="1079"/>
    </location>
</feature>
<dbReference type="Gene3D" id="3.40.50.10810">
    <property type="entry name" value="Tandem AAA-ATPase domain"/>
    <property type="match status" value="1"/>
</dbReference>
<dbReference type="InterPro" id="IPR000330">
    <property type="entry name" value="SNF2_N"/>
</dbReference>
<feature type="compositionally biased region" description="Acidic residues" evidence="10">
    <location>
        <begin position="1131"/>
        <end position="1144"/>
    </location>
</feature>
<evidence type="ECO:0000259" key="12">
    <source>
        <dbReference type="PROSITE" id="PS51192"/>
    </source>
</evidence>
<evidence type="ECO:0000259" key="13">
    <source>
        <dbReference type="PROSITE" id="PS51194"/>
    </source>
</evidence>
<dbReference type="CDD" id="cd18793">
    <property type="entry name" value="SF2_C_SNF"/>
    <property type="match status" value="1"/>
</dbReference>
<feature type="domain" description="Helicase ATP-binding" evidence="12">
    <location>
        <begin position="403"/>
        <end position="594"/>
    </location>
</feature>
<organism evidence="14 15">
    <name type="scientific">Phialemonium thermophilum</name>
    <dbReference type="NCBI Taxonomy" id="223376"/>
    <lineage>
        <taxon>Eukaryota</taxon>
        <taxon>Fungi</taxon>
        <taxon>Dikarya</taxon>
        <taxon>Ascomycota</taxon>
        <taxon>Pezizomycotina</taxon>
        <taxon>Sordariomycetes</taxon>
        <taxon>Sordariomycetidae</taxon>
        <taxon>Cephalothecales</taxon>
        <taxon>Cephalothecaceae</taxon>
        <taxon>Phialemonium</taxon>
    </lineage>
</organism>
<evidence type="ECO:0000313" key="14">
    <source>
        <dbReference type="EMBL" id="KAL1862990.1"/>
    </source>
</evidence>
<keyword evidence="7" id="KW-0862">Zinc</keyword>
<dbReference type="InterPro" id="IPR027417">
    <property type="entry name" value="P-loop_NTPase"/>
</dbReference>
<keyword evidence="15" id="KW-1185">Reference proteome</keyword>
<dbReference type="InterPro" id="IPR050628">
    <property type="entry name" value="SNF2_RAD54_helicase_TF"/>
</dbReference>
<keyword evidence="2" id="KW-0479">Metal-binding</keyword>
<dbReference type="PROSITE" id="PS51192">
    <property type="entry name" value="HELICASE_ATP_BIND_1"/>
    <property type="match status" value="1"/>
</dbReference>
<dbReference type="SMART" id="SM00184">
    <property type="entry name" value="RING"/>
    <property type="match status" value="1"/>
</dbReference>
<evidence type="ECO:0000256" key="4">
    <source>
        <dbReference type="ARBA" id="ARBA00022771"/>
    </source>
</evidence>
<dbReference type="PROSITE" id="PS51194">
    <property type="entry name" value="HELICASE_CTER"/>
    <property type="match status" value="1"/>
</dbReference>
<keyword evidence="6" id="KW-0347">Helicase</keyword>
<dbReference type="InterPro" id="IPR014001">
    <property type="entry name" value="Helicase_ATP-bd"/>
</dbReference>
<feature type="region of interest" description="Disordered" evidence="10">
    <location>
        <begin position="882"/>
        <end position="905"/>
    </location>
</feature>
<dbReference type="InterPro" id="IPR018957">
    <property type="entry name" value="Znf_C3HC4_RING-type"/>
</dbReference>
<evidence type="ECO:0000256" key="5">
    <source>
        <dbReference type="ARBA" id="ARBA00022801"/>
    </source>
</evidence>
<evidence type="ECO:0000256" key="6">
    <source>
        <dbReference type="ARBA" id="ARBA00022806"/>
    </source>
</evidence>
<keyword evidence="8" id="KW-0067">ATP-binding</keyword>
<feature type="compositionally biased region" description="Polar residues" evidence="10">
    <location>
        <begin position="240"/>
        <end position="255"/>
    </location>
</feature>
<name>A0ABR3WJ38_9PEZI</name>
<dbReference type="InterPro" id="IPR049730">
    <property type="entry name" value="SNF2/RAD54-like_C"/>
</dbReference>
<comment type="similarity">
    <text evidence="1">Belongs to the SNF2/RAD54 helicase family.</text>
</comment>
<keyword evidence="4 9" id="KW-0863">Zinc-finger</keyword>
<evidence type="ECO:0000256" key="9">
    <source>
        <dbReference type="PROSITE-ProRule" id="PRU00175"/>
    </source>
</evidence>
<dbReference type="PROSITE" id="PS00518">
    <property type="entry name" value="ZF_RING_1"/>
    <property type="match status" value="1"/>
</dbReference>
<dbReference type="EMBL" id="JAZHXJ010000367">
    <property type="protein sequence ID" value="KAL1862990.1"/>
    <property type="molecule type" value="Genomic_DNA"/>
</dbReference>
<feature type="region of interest" description="Disordered" evidence="10">
    <location>
        <begin position="192"/>
        <end position="264"/>
    </location>
</feature>